<comment type="caution">
    <text evidence="2">The sequence shown here is derived from an EMBL/GenBank/DDBJ whole genome shotgun (WGS) entry which is preliminary data.</text>
</comment>
<sequence>MNFIPAEFSPCSLTEFAGTPDALLDTGISLGSEIYARPKNYGLPHDPIVVEGPLRVEPEIAFAELAQGQALAIDQNHFLGVRALGHVAEPLQRFALPIPGHMVPKRLGMHEQRPPFRRTLPLSSLQRLLLAEAELMIRPGASRPELEIEGVAQRQPVVLGEMLEDVHVRTTTALRRVLDNVDEGVRDGVALAPVPDRLDEAVARAANLSGAAVALNPAMAAAEVHGNPGVQRPALLLGEEEGIAEFMKVTAGEIPRRVCNGSHRRASGRATARQKRGAIHRAESSL</sequence>
<feature type="compositionally biased region" description="Basic residues" evidence="1">
    <location>
        <begin position="262"/>
        <end position="279"/>
    </location>
</feature>
<organism evidence="2 3">
    <name type="scientific">Paracraurococcus ruber</name>
    <dbReference type="NCBI Taxonomy" id="77675"/>
    <lineage>
        <taxon>Bacteria</taxon>
        <taxon>Pseudomonadati</taxon>
        <taxon>Pseudomonadota</taxon>
        <taxon>Alphaproteobacteria</taxon>
        <taxon>Acetobacterales</taxon>
        <taxon>Roseomonadaceae</taxon>
        <taxon>Paracraurococcus</taxon>
    </lineage>
</organism>
<keyword evidence="3" id="KW-1185">Reference proteome</keyword>
<evidence type="ECO:0000256" key="1">
    <source>
        <dbReference type="SAM" id="MobiDB-lite"/>
    </source>
</evidence>
<name>A0ABS1CTJ8_9PROT</name>
<gene>
    <name evidence="2" type="ORF">CKO45_06125</name>
</gene>
<dbReference type="Proteomes" id="UP000697995">
    <property type="component" value="Unassembled WGS sequence"/>
</dbReference>
<accession>A0ABS1CTJ8</accession>
<proteinExistence type="predicted"/>
<protein>
    <submittedName>
        <fullName evidence="2">Uncharacterized protein</fullName>
    </submittedName>
</protein>
<dbReference type="EMBL" id="NRSG01000028">
    <property type="protein sequence ID" value="MBK1657806.1"/>
    <property type="molecule type" value="Genomic_DNA"/>
</dbReference>
<reference evidence="2 3" key="1">
    <citation type="journal article" date="2020" name="Microorganisms">
        <title>Osmotic Adaptation and Compatible Solute Biosynthesis of Phototrophic Bacteria as Revealed from Genome Analyses.</title>
        <authorList>
            <person name="Imhoff J.F."/>
            <person name="Rahn T."/>
            <person name="Kunzel S."/>
            <person name="Keller A."/>
            <person name="Neulinger S.C."/>
        </authorList>
    </citation>
    <scope>NUCLEOTIDE SEQUENCE [LARGE SCALE GENOMIC DNA]</scope>
    <source>
        <strain evidence="2 3">DSM 15382</strain>
    </source>
</reference>
<evidence type="ECO:0000313" key="2">
    <source>
        <dbReference type="EMBL" id="MBK1657806.1"/>
    </source>
</evidence>
<feature type="region of interest" description="Disordered" evidence="1">
    <location>
        <begin position="262"/>
        <end position="286"/>
    </location>
</feature>
<evidence type="ECO:0000313" key="3">
    <source>
        <dbReference type="Proteomes" id="UP000697995"/>
    </source>
</evidence>